<dbReference type="KEGG" id="plw:D5F53_24235"/>
<gene>
    <name evidence="1" type="ORF">D5F53_24235</name>
</gene>
<dbReference type="Proteomes" id="UP000266552">
    <property type="component" value="Chromosome"/>
</dbReference>
<evidence type="ECO:0000313" key="1">
    <source>
        <dbReference type="EMBL" id="AYB46214.1"/>
    </source>
</evidence>
<evidence type="ECO:0000313" key="2">
    <source>
        <dbReference type="Proteomes" id="UP000266552"/>
    </source>
</evidence>
<dbReference type="RefSeq" id="WP_119849834.1">
    <property type="nucleotide sequence ID" value="NZ_CP032412.1"/>
</dbReference>
<organism evidence="1 2">
    <name type="scientific">Paenibacillus lautus</name>
    <name type="common">Bacillus lautus</name>
    <dbReference type="NCBI Taxonomy" id="1401"/>
    <lineage>
        <taxon>Bacteria</taxon>
        <taxon>Bacillati</taxon>
        <taxon>Bacillota</taxon>
        <taxon>Bacilli</taxon>
        <taxon>Bacillales</taxon>
        <taxon>Paenibacillaceae</taxon>
        <taxon>Paenibacillus</taxon>
    </lineage>
</organism>
<accession>A0A385TTU1</accession>
<sequence length="159" mass="18383">MNKDFLYSKPYVPGIIDDTPVDLDSWFLDDSRERMEEKLRNSPLSEMIIEFINIFKEGEPNYQVILSLLGENVVKEVRGEKNLYCLTGTMRSYNDIKRVEIEVDMKGLKIKKMSLFVNSDTYGAFEDEITSSNRDVHIQKTIDVLSISVNDKTIEVFAI</sequence>
<name>A0A385TTU1_PAELA</name>
<keyword evidence="2" id="KW-1185">Reference proteome</keyword>
<protein>
    <submittedName>
        <fullName evidence="1">Uncharacterized protein</fullName>
    </submittedName>
</protein>
<reference evidence="1 2" key="1">
    <citation type="submission" date="2018-09" db="EMBL/GenBank/DDBJ databases">
        <title>Genome Sequence of Paenibacillus lautus Strain E7593-69, Azo Dye-Degrading Bacteria, Isolated from Commercial Tattoo Inks.</title>
        <authorList>
            <person name="Nho S.W."/>
            <person name="Kim S.-J."/>
            <person name="Kweon O."/>
            <person name="Cerniglia C.E."/>
        </authorList>
    </citation>
    <scope>NUCLEOTIDE SEQUENCE [LARGE SCALE GENOMIC DNA]</scope>
    <source>
        <strain evidence="1 2">E7593-69</strain>
    </source>
</reference>
<dbReference type="EMBL" id="CP032412">
    <property type="protein sequence ID" value="AYB46214.1"/>
    <property type="molecule type" value="Genomic_DNA"/>
</dbReference>
<dbReference type="AlphaFoldDB" id="A0A385TTU1"/>
<proteinExistence type="predicted"/>